<comment type="caution">
    <text evidence="3">The sequence shown here is derived from an EMBL/GenBank/DDBJ whole genome shotgun (WGS) entry which is preliminary data.</text>
</comment>
<evidence type="ECO:0000259" key="2">
    <source>
        <dbReference type="Pfam" id="PF13427"/>
    </source>
</evidence>
<dbReference type="Pfam" id="PF13427">
    <property type="entry name" value="AadA_C"/>
    <property type="match status" value="1"/>
</dbReference>
<name>A0ABP8DQJ4_9ACTN</name>
<sequence length="247" mass="26508">MNNIDGYLGAVVDRLQRIFRGRLVGVYPAGSLAFDAYQPGRSDIDLVAVASSPTPTEIAEVVAALDHAALPCPATGLEFVLYDSSTLATLSTEAGFALNLNTGAELPYKAELTPGDGPTFWYPIDRDMVRQQRRALIGQPFADLVTRVRSRHLLPVVAESVAVQLAHLGEHGDNAVLNGCRALRYHAEHTWSPKRAAAAWAAQRLPDEAELIGAALDSHAKGREAGHSVDREATTAFLTHVHATLTA</sequence>
<accession>A0ABP8DQJ4</accession>
<gene>
    <name evidence="3" type="ORF">GCM10022255_096170</name>
</gene>
<keyword evidence="1" id="KW-0808">Transferase</keyword>
<evidence type="ECO:0000313" key="3">
    <source>
        <dbReference type="EMBL" id="GAA4261852.1"/>
    </source>
</evidence>
<evidence type="ECO:0000256" key="1">
    <source>
        <dbReference type="ARBA" id="ARBA00022679"/>
    </source>
</evidence>
<keyword evidence="4" id="KW-1185">Reference proteome</keyword>
<reference evidence="4" key="1">
    <citation type="journal article" date="2019" name="Int. J. Syst. Evol. Microbiol.">
        <title>The Global Catalogue of Microorganisms (GCM) 10K type strain sequencing project: providing services to taxonomists for standard genome sequencing and annotation.</title>
        <authorList>
            <consortium name="The Broad Institute Genomics Platform"/>
            <consortium name="The Broad Institute Genome Sequencing Center for Infectious Disease"/>
            <person name="Wu L."/>
            <person name="Ma J."/>
        </authorList>
    </citation>
    <scope>NUCLEOTIDE SEQUENCE [LARGE SCALE GENOMIC DNA]</scope>
    <source>
        <strain evidence="4">JCM 17441</strain>
    </source>
</reference>
<dbReference type="RefSeq" id="WP_345139003.1">
    <property type="nucleotide sequence ID" value="NZ_BAABAT010000048.1"/>
</dbReference>
<proteinExistence type="predicted"/>
<organism evidence="3 4">
    <name type="scientific">Dactylosporangium darangshiense</name>
    <dbReference type="NCBI Taxonomy" id="579108"/>
    <lineage>
        <taxon>Bacteria</taxon>
        <taxon>Bacillati</taxon>
        <taxon>Actinomycetota</taxon>
        <taxon>Actinomycetes</taxon>
        <taxon>Micromonosporales</taxon>
        <taxon>Micromonosporaceae</taxon>
        <taxon>Dactylosporangium</taxon>
    </lineage>
</organism>
<protein>
    <recommendedName>
        <fullName evidence="2">Adenylyltransferase AadA C-terminal domain-containing protein</fullName>
    </recommendedName>
</protein>
<dbReference type="InterPro" id="IPR043519">
    <property type="entry name" value="NT_sf"/>
</dbReference>
<dbReference type="EMBL" id="BAABAT010000048">
    <property type="protein sequence ID" value="GAA4261852.1"/>
    <property type="molecule type" value="Genomic_DNA"/>
</dbReference>
<feature type="domain" description="Adenylyltransferase AadA C-terminal" evidence="2">
    <location>
        <begin position="144"/>
        <end position="241"/>
    </location>
</feature>
<dbReference type="InterPro" id="IPR025184">
    <property type="entry name" value="AadA_C"/>
</dbReference>
<dbReference type="SUPFAM" id="SSF81301">
    <property type="entry name" value="Nucleotidyltransferase"/>
    <property type="match status" value="1"/>
</dbReference>
<dbReference type="Proteomes" id="UP001500620">
    <property type="component" value="Unassembled WGS sequence"/>
</dbReference>
<evidence type="ECO:0000313" key="4">
    <source>
        <dbReference type="Proteomes" id="UP001500620"/>
    </source>
</evidence>